<dbReference type="Gene3D" id="3.30.70.20">
    <property type="match status" value="1"/>
</dbReference>
<dbReference type="RefSeq" id="WP_147115613.1">
    <property type="nucleotide sequence ID" value="NZ_BJVJ01000117.1"/>
</dbReference>
<dbReference type="PANTHER" id="PTHR36923:SF3">
    <property type="entry name" value="FERREDOXIN"/>
    <property type="match status" value="1"/>
</dbReference>
<dbReference type="GO" id="GO:0009055">
    <property type="term" value="F:electron transfer activity"/>
    <property type="evidence" value="ECO:0007669"/>
    <property type="project" value="UniProtKB-UniRule"/>
</dbReference>
<comment type="caution">
    <text evidence="10">The sequence shown here is derived from an EMBL/GenBank/DDBJ whole genome shotgun (WGS) entry which is preliminary data.</text>
</comment>
<evidence type="ECO:0000256" key="7">
    <source>
        <dbReference type="ARBA" id="ARBA00023291"/>
    </source>
</evidence>
<evidence type="ECO:0000256" key="6">
    <source>
        <dbReference type="ARBA" id="ARBA00023014"/>
    </source>
</evidence>
<keyword evidence="7" id="KW-0003">3Fe-4S</keyword>
<evidence type="ECO:0000313" key="11">
    <source>
        <dbReference type="Proteomes" id="UP000321685"/>
    </source>
</evidence>
<evidence type="ECO:0000256" key="4">
    <source>
        <dbReference type="ARBA" id="ARBA00022982"/>
    </source>
</evidence>
<evidence type="ECO:0000256" key="3">
    <source>
        <dbReference type="ARBA" id="ARBA00022723"/>
    </source>
</evidence>
<keyword evidence="2 8" id="KW-0813">Transport</keyword>
<organism evidence="10 11">
    <name type="scientific">Pseudonocardia sulfidoxydans NBRC 16205</name>
    <dbReference type="NCBI Taxonomy" id="1223511"/>
    <lineage>
        <taxon>Bacteria</taxon>
        <taxon>Bacillati</taxon>
        <taxon>Actinomycetota</taxon>
        <taxon>Actinomycetes</taxon>
        <taxon>Pseudonocardiales</taxon>
        <taxon>Pseudonocardiaceae</taxon>
        <taxon>Pseudonocardia</taxon>
    </lineage>
</organism>
<dbReference type="PRINTS" id="PR00352">
    <property type="entry name" value="3FE4SFRDOXIN"/>
</dbReference>
<name>A0A511DSX6_9PSEU</name>
<dbReference type="InterPro" id="IPR001080">
    <property type="entry name" value="3Fe4S_ferredoxin"/>
</dbReference>
<keyword evidence="3 8" id="KW-0479">Metal-binding</keyword>
<keyword evidence="4 8" id="KW-0249">Electron transport</keyword>
<evidence type="ECO:0000313" key="10">
    <source>
        <dbReference type="EMBL" id="GEL26854.1"/>
    </source>
</evidence>
<evidence type="ECO:0000256" key="5">
    <source>
        <dbReference type="ARBA" id="ARBA00023004"/>
    </source>
</evidence>
<evidence type="ECO:0000256" key="2">
    <source>
        <dbReference type="ARBA" id="ARBA00022448"/>
    </source>
</evidence>
<evidence type="ECO:0000256" key="1">
    <source>
        <dbReference type="ARBA" id="ARBA00001927"/>
    </source>
</evidence>
<keyword evidence="11" id="KW-1185">Reference proteome</keyword>
<dbReference type="PANTHER" id="PTHR36923">
    <property type="entry name" value="FERREDOXIN"/>
    <property type="match status" value="1"/>
</dbReference>
<dbReference type="Proteomes" id="UP000321685">
    <property type="component" value="Unassembled WGS sequence"/>
</dbReference>
<dbReference type="OrthoDB" id="14703at2"/>
<dbReference type="PROSITE" id="PS51379">
    <property type="entry name" value="4FE4S_FER_2"/>
    <property type="match status" value="1"/>
</dbReference>
<dbReference type="GO" id="GO:0051538">
    <property type="term" value="F:3 iron, 4 sulfur cluster binding"/>
    <property type="evidence" value="ECO:0007669"/>
    <property type="project" value="UniProtKB-KW"/>
</dbReference>
<sequence>MRVQVDAVKCVGNGTCYEVCPSVFAIDDWGYAYAEADGQVLPDDEPTVREAIQACPEMAISIVPD</sequence>
<evidence type="ECO:0000256" key="8">
    <source>
        <dbReference type="RuleBase" id="RU368020"/>
    </source>
</evidence>
<dbReference type="InterPro" id="IPR017896">
    <property type="entry name" value="4Fe4S_Fe-S-bd"/>
</dbReference>
<protein>
    <recommendedName>
        <fullName evidence="8">Ferredoxin</fullName>
    </recommendedName>
</protein>
<dbReference type="SUPFAM" id="SSF54862">
    <property type="entry name" value="4Fe-4S ferredoxins"/>
    <property type="match status" value="1"/>
</dbReference>
<keyword evidence="6 8" id="KW-0411">Iron-sulfur</keyword>
<evidence type="ECO:0000259" key="9">
    <source>
        <dbReference type="PROSITE" id="PS51379"/>
    </source>
</evidence>
<accession>A0A511DSX6</accession>
<comment type="cofactor">
    <cofactor evidence="1">
        <name>[3Fe-4S] cluster</name>
        <dbReference type="ChEBI" id="CHEBI:21137"/>
    </cofactor>
</comment>
<dbReference type="Pfam" id="PF13459">
    <property type="entry name" value="Fer4_15"/>
    <property type="match status" value="1"/>
</dbReference>
<dbReference type="InterPro" id="IPR051269">
    <property type="entry name" value="Fe-S_cluster_ET"/>
</dbReference>
<reference evidence="10 11" key="1">
    <citation type="submission" date="2019-07" db="EMBL/GenBank/DDBJ databases">
        <title>Whole genome shotgun sequence of Pseudonocardia sulfidoxydans NBRC 16205.</title>
        <authorList>
            <person name="Hosoyama A."/>
            <person name="Uohara A."/>
            <person name="Ohji S."/>
            <person name="Ichikawa N."/>
        </authorList>
    </citation>
    <scope>NUCLEOTIDE SEQUENCE [LARGE SCALE GENOMIC DNA]</scope>
    <source>
        <strain evidence="10 11">NBRC 16205</strain>
    </source>
</reference>
<proteinExistence type="predicted"/>
<gene>
    <name evidence="10" type="ORF">PSU4_58080</name>
</gene>
<feature type="domain" description="4Fe-4S ferredoxin-type" evidence="9">
    <location>
        <begin position="1"/>
        <end position="29"/>
    </location>
</feature>
<dbReference type="EMBL" id="BJVJ01000117">
    <property type="protein sequence ID" value="GEL26854.1"/>
    <property type="molecule type" value="Genomic_DNA"/>
</dbReference>
<comment type="function">
    <text evidence="8">Ferredoxins are iron-sulfur proteins that transfer electrons in a wide variety of metabolic reactions.</text>
</comment>
<dbReference type="AlphaFoldDB" id="A0A511DSX6"/>
<keyword evidence="5 8" id="KW-0408">Iron</keyword>
<dbReference type="GO" id="GO:0005506">
    <property type="term" value="F:iron ion binding"/>
    <property type="evidence" value="ECO:0007669"/>
    <property type="project" value="UniProtKB-UniRule"/>
</dbReference>